<dbReference type="EMBL" id="MU004183">
    <property type="protein sequence ID" value="KAF2500091.1"/>
    <property type="molecule type" value="Genomic_DNA"/>
</dbReference>
<feature type="region of interest" description="Disordered" evidence="1">
    <location>
        <begin position="444"/>
        <end position="463"/>
    </location>
</feature>
<feature type="region of interest" description="Disordered" evidence="1">
    <location>
        <begin position="1"/>
        <end position="112"/>
    </location>
</feature>
<gene>
    <name evidence="2" type="ORF">BU16DRAFT_556578</name>
</gene>
<feature type="compositionally biased region" description="Polar residues" evidence="1">
    <location>
        <begin position="1"/>
        <end position="15"/>
    </location>
</feature>
<proteinExistence type="predicted"/>
<dbReference type="Proteomes" id="UP000799750">
    <property type="component" value="Unassembled WGS sequence"/>
</dbReference>
<feature type="compositionally biased region" description="Polar residues" evidence="1">
    <location>
        <begin position="266"/>
        <end position="275"/>
    </location>
</feature>
<accession>A0A6A6R679</accession>
<evidence type="ECO:0000256" key="1">
    <source>
        <dbReference type="SAM" id="MobiDB-lite"/>
    </source>
</evidence>
<reference evidence="2" key="1">
    <citation type="journal article" date="2020" name="Stud. Mycol.">
        <title>101 Dothideomycetes genomes: a test case for predicting lifestyles and emergence of pathogens.</title>
        <authorList>
            <person name="Haridas S."/>
            <person name="Albert R."/>
            <person name="Binder M."/>
            <person name="Bloem J."/>
            <person name="Labutti K."/>
            <person name="Salamov A."/>
            <person name="Andreopoulos B."/>
            <person name="Baker S."/>
            <person name="Barry K."/>
            <person name="Bills G."/>
            <person name="Bluhm B."/>
            <person name="Cannon C."/>
            <person name="Castanera R."/>
            <person name="Culley D."/>
            <person name="Daum C."/>
            <person name="Ezra D."/>
            <person name="Gonzalez J."/>
            <person name="Henrissat B."/>
            <person name="Kuo A."/>
            <person name="Liang C."/>
            <person name="Lipzen A."/>
            <person name="Lutzoni F."/>
            <person name="Magnuson J."/>
            <person name="Mondo S."/>
            <person name="Nolan M."/>
            <person name="Ohm R."/>
            <person name="Pangilinan J."/>
            <person name="Park H.-J."/>
            <person name="Ramirez L."/>
            <person name="Alfaro M."/>
            <person name="Sun H."/>
            <person name="Tritt A."/>
            <person name="Yoshinaga Y."/>
            <person name="Zwiers L.-H."/>
            <person name="Turgeon B."/>
            <person name="Goodwin S."/>
            <person name="Spatafora J."/>
            <person name="Crous P."/>
            <person name="Grigoriev I."/>
        </authorList>
    </citation>
    <scope>NUCLEOTIDE SEQUENCE</scope>
    <source>
        <strain evidence="2">CBS 269.34</strain>
    </source>
</reference>
<evidence type="ECO:0000313" key="2">
    <source>
        <dbReference type="EMBL" id="KAF2500091.1"/>
    </source>
</evidence>
<protein>
    <recommendedName>
        <fullName evidence="4">C2H2-type domain-containing protein</fullName>
    </recommendedName>
</protein>
<feature type="region of interest" description="Disordered" evidence="1">
    <location>
        <begin position="239"/>
        <end position="292"/>
    </location>
</feature>
<dbReference type="OrthoDB" id="5366256at2759"/>
<sequence>MTPRSPKSNKSTTISRRLRSRAGQHLSIQLPELPQIRNLRSRRAATAAASSRNPPAGQLSAISVTSQPEPHHETLWDPPELPHSFQRVRTSGSTAYEPHSESHSNSLLSQPVDPYSSEQLRAETLSSFNTEIPQYHLQASPTPNVPSLHLSQFSEHPTSGEFDLRLAGDPGLQSNQQVELQNMSAIDFMVPSQYGSMDQYGSSTPLDSHSKDFRGTEPRATLMMLAGYQMGQQSQSSATYAPAYVSSPPLRSQSGRSEAGMPPYQPTSIPRSPYQQPLGPMRGSPTPMSYPQGSNDSSAIIGTPPQHPYAYPAMQPTLPNQPIGSLGNHGSSYPPAGAYPPTSYDMGYGSLPTTMYPPSATPAYSYDHMAQPNPAAGGLSSSPEQRNVRVLNQRPKPQCWEHGCNGRQFSTFSNLLRHQREKSGTAAKSYCPRCGAEFTRTTARNGHMAHEKCKSRRPSDASQ</sequence>
<name>A0A6A6R679_9PEZI</name>
<dbReference type="AlphaFoldDB" id="A0A6A6R679"/>
<evidence type="ECO:0008006" key="4">
    <source>
        <dbReference type="Google" id="ProtNLM"/>
    </source>
</evidence>
<evidence type="ECO:0000313" key="3">
    <source>
        <dbReference type="Proteomes" id="UP000799750"/>
    </source>
</evidence>
<keyword evidence="3" id="KW-1185">Reference proteome</keyword>
<organism evidence="2 3">
    <name type="scientific">Lophium mytilinum</name>
    <dbReference type="NCBI Taxonomy" id="390894"/>
    <lineage>
        <taxon>Eukaryota</taxon>
        <taxon>Fungi</taxon>
        <taxon>Dikarya</taxon>
        <taxon>Ascomycota</taxon>
        <taxon>Pezizomycotina</taxon>
        <taxon>Dothideomycetes</taxon>
        <taxon>Pleosporomycetidae</taxon>
        <taxon>Mytilinidiales</taxon>
        <taxon>Mytilinidiaceae</taxon>
        <taxon>Lophium</taxon>
    </lineage>
</organism>